<dbReference type="InterPro" id="IPR042087">
    <property type="entry name" value="DNA_pol_B_thumb"/>
</dbReference>
<evidence type="ECO:0000256" key="7">
    <source>
        <dbReference type="RuleBase" id="RU000442"/>
    </source>
</evidence>
<dbReference type="AlphaFoldDB" id="A0A2S7UZW4"/>
<dbReference type="PANTHER" id="PTHR10322">
    <property type="entry name" value="DNA POLYMERASE CATALYTIC SUBUNIT"/>
    <property type="match status" value="1"/>
</dbReference>
<dbReference type="Gene3D" id="3.30.420.10">
    <property type="entry name" value="Ribonuclease H-like superfamily/Ribonuclease H"/>
    <property type="match status" value="1"/>
</dbReference>
<dbReference type="Gene3D" id="1.10.132.60">
    <property type="entry name" value="DNA polymerase family B, C-terminal domain"/>
    <property type="match status" value="1"/>
</dbReference>
<dbReference type="InterPro" id="IPR006172">
    <property type="entry name" value="DNA-dir_DNA_pol_B"/>
</dbReference>
<dbReference type="EMBL" id="MSCH01000003">
    <property type="protein sequence ID" value="PQJ55042.1"/>
    <property type="molecule type" value="Genomic_DNA"/>
</dbReference>
<comment type="catalytic activity">
    <reaction evidence="6 7">
        <text>DNA(n) + a 2'-deoxyribonucleoside 5'-triphosphate = DNA(n+1) + diphosphate</text>
        <dbReference type="Rhea" id="RHEA:22508"/>
        <dbReference type="Rhea" id="RHEA-COMP:17339"/>
        <dbReference type="Rhea" id="RHEA-COMP:17340"/>
        <dbReference type="ChEBI" id="CHEBI:33019"/>
        <dbReference type="ChEBI" id="CHEBI:61560"/>
        <dbReference type="ChEBI" id="CHEBI:173112"/>
        <dbReference type="EC" id="2.7.7.7"/>
    </reaction>
</comment>
<dbReference type="SUPFAM" id="SSF56672">
    <property type="entry name" value="DNA/RNA polymerases"/>
    <property type="match status" value="1"/>
</dbReference>
<evidence type="ECO:0000256" key="1">
    <source>
        <dbReference type="ARBA" id="ARBA00005755"/>
    </source>
</evidence>
<keyword evidence="7" id="KW-0235">DNA replication</keyword>
<proteinExistence type="inferred from homology"/>
<dbReference type="Pfam" id="PF03104">
    <property type="entry name" value="DNA_pol_B_exo1"/>
    <property type="match status" value="1"/>
</dbReference>
<dbReference type="InterPro" id="IPR043502">
    <property type="entry name" value="DNA/RNA_pol_sf"/>
</dbReference>
<dbReference type="InterPro" id="IPR017964">
    <property type="entry name" value="DNA-dir_DNA_pol_B_CS"/>
</dbReference>
<reference evidence="10 11" key="1">
    <citation type="submission" date="2016-12" db="EMBL/GenBank/DDBJ databases">
        <title>Diversity of luminous bacteria.</title>
        <authorList>
            <person name="Yoshizawa S."/>
            <person name="Kogure K."/>
        </authorList>
    </citation>
    <scope>NUCLEOTIDE SEQUENCE [LARGE SCALE GENOMIC DNA]</scope>
    <source>
        <strain evidence="10 11">SA4-48</strain>
    </source>
</reference>
<organism evidence="10 11">
    <name type="scientific">Psychrosphaera saromensis</name>
    <dbReference type="NCBI Taxonomy" id="716813"/>
    <lineage>
        <taxon>Bacteria</taxon>
        <taxon>Pseudomonadati</taxon>
        <taxon>Pseudomonadota</taxon>
        <taxon>Gammaproteobacteria</taxon>
        <taxon>Alteromonadales</taxon>
        <taxon>Pseudoalteromonadaceae</taxon>
        <taxon>Psychrosphaera</taxon>
    </lineage>
</organism>
<dbReference type="Proteomes" id="UP000239007">
    <property type="component" value="Unassembled WGS sequence"/>
</dbReference>
<dbReference type="GO" id="GO:0000166">
    <property type="term" value="F:nucleotide binding"/>
    <property type="evidence" value="ECO:0007669"/>
    <property type="project" value="InterPro"/>
</dbReference>
<dbReference type="InterPro" id="IPR006133">
    <property type="entry name" value="DNA-dir_DNA_pol_B_exonuc"/>
</dbReference>
<evidence type="ECO:0000259" key="8">
    <source>
        <dbReference type="Pfam" id="PF00136"/>
    </source>
</evidence>
<evidence type="ECO:0000256" key="3">
    <source>
        <dbReference type="ARBA" id="ARBA00022695"/>
    </source>
</evidence>
<feature type="domain" description="DNA-directed DNA polymerase family B exonuclease" evidence="9">
    <location>
        <begin position="109"/>
        <end position="358"/>
    </location>
</feature>
<dbReference type="GO" id="GO:0009432">
    <property type="term" value="P:SOS response"/>
    <property type="evidence" value="ECO:0007669"/>
    <property type="project" value="TreeGrafter"/>
</dbReference>
<sequence length="840" mass="95561">MTQEKQNGFLLTRKQYDRNGRCVFELWVKSDDGVHQLIIENEKAVCFAFESDKTEILALCQQAKLNIAFKDLELTSFDGQAVFGLYSESLKDYHRLRKLTEERRIELLEADIKPIDRYLMERFIQGELCFTGIEQLKSQSNSVKSVSVINHAQIKQGFYNPSFSTLSIDIECDEQGYLYSIGLHGTNIHNDKAIQISGAQSAGIEELDSQEPDIQTSGIQANCSESDSVEFVLYNGMQNDDEPVIKPDGLPDYTIWLDSEWELLLKFNQLVAELNPDLIIGWNFVKFDVRVLVNAAKRNGIKLKLGRDGSELEFIDGNRDGEQRYPDKVYIAGRVVLDGIEVMKNATYSFPSFSLNNVASQILGEQKLIQESAGDKLAEIKHLYQNDPTSLIKYNLQDCILVSKIFSKEKLVEFVITRTKLTGVELDRVGGSVAAFTNLYLPHAHRKGWVAPNLVSAQDYVNSPGGFVMDSIPGIHNDVLVFDFKSLYPSIMRTFNIDPVALLEARSLDVEHRIPGFRGGEFSRDKAILSSILDKLWQAREQAKADSNKVLSNAIKIIMNSFYGVLGSSGCRFYDTKLASSITMRGHWVLNQSKLWFEQKGLSVIYGDTDSVFVSLDDSKFKAEDAEQLGVELNNWFNQKIQQDFNLDNKMELEFETHFSPFFMPTIRGSESGSKKRYAGMKQHKNAEPELIFKGMETVRSDWTELAKTFQMKLFQLVFAKLDCDEYISSIISKLKKGEFDHLLIYRKRIRQHIASYVKTTPPHIKAARLANSQGNRELYRKGSSIEYIIGINGPKIDEPNLIPDYEHYIEKQIYPIAEAILAIYSPKTLKLFNQQLTLL</sequence>
<name>A0A2S7UZW4_9GAMM</name>
<protein>
    <recommendedName>
        <fullName evidence="7">DNA polymerase</fullName>
        <ecNumber evidence="7">2.7.7.7</ecNumber>
    </recommendedName>
</protein>
<dbReference type="Gene3D" id="2.40.50.590">
    <property type="match status" value="1"/>
</dbReference>
<dbReference type="OrthoDB" id="5807460at2"/>
<feature type="domain" description="DNA-directed DNA polymerase family B multifunctional" evidence="8">
    <location>
        <begin position="440"/>
        <end position="816"/>
    </location>
</feature>
<evidence type="ECO:0000313" key="11">
    <source>
        <dbReference type="Proteomes" id="UP000239007"/>
    </source>
</evidence>
<dbReference type="EC" id="2.7.7.7" evidence="7"/>
<dbReference type="PRINTS" id="PR00106">
    <property type="entry name" value="DNAPOLB"/>
</dbReference>
<dbReference type="GO" id="GO:0008296">
    <property type="term" value="F:3'-5'-DNA exonuclease activity"/>
    <property type="evidence" value="ECO:0007669"/>
    <property type="project" value="TreeGrafter"/>
</dbReference>
<evidence type="ECO:0000256" key="6">
    <source>
        <dbReference type="ARBA" id="ARBA00049244"/>
    </source>
</evidence>
<dbReference type="InterPro" id="IPR050240">
    <property type="entry name" value="DNA_pol_type-B"/>
</dbReference>
<evidence type="ECO:0000256" key="5">
    <source>
        <dbReference type="ARBA" id="ARBA00023125"/>
    </source>
</evidence>
<dbReference type="SMART" id="SM00486">
    <property type="entry name" value="POLBc"/>
    <property type="match status" value="1"/>
</dbReference>
<evidence type="ECO:0000313" key="10">
    <source>
        <dbReference type="EMBL" id="PQJ55042.1"/>
    </source>
</evidence>
<dbReference type="InterPro" id="IPR012337">
    <property type="entry name" value="RNaseH-like_sf"/>
</dbReference>
<dbReference type="GO" id="GO:0003677">
    <property type="term" value="F:DNA binding"/>
    <property type="evidence" value="ECO:0007669"/>
    <property type="project" value="UniProtKB-KW"/>
</dbReference>
<accession>A0A2S7UZW4</accession>
<dbReference type="GO" id="GO:0003887">
    <property type="term" value="F:DNA-directed DNA polymerase activity"/>
    <property type="evidence" value="ECO:0007669"/>
    <property type="project" value="UniProtKB-KW"/>
</dbReference>
<keyword evidence="4 7" id="KW-0239">DNA-directed DNA polymerase</keyword>
<dbReference type="FunFam" id="3.90.1600.10:FF:000030">
    <property type="entry name" value="DNA polymerase II"/>
    <property type="match status" value="1"/>
</dbReference>
<keyword evidence="11" id="KW-1185">Reference proteome</keyword>
<keyword evidence="2 7" id="KW-0808">Transferase</keyword>
<evidence type="ECO:0000256" key="4">
    <source>
        <dbReference type="ARBA" id="ARBA00022932"/>
    </source>
</evidence>
<evidence type="ECO:0000259" key="9">
    <source>
        <dbReference type="Pfam" id="PF03104"/>
    </source>
</evidence>
<dbReference type="InterPro" id="IPR006134">
    <property type="entry name" value="DNA-dir_DNA_pol_B_multi_dom"/>
</dbReference>
<dbReference type="RefSeq" id="WP_105053565.1">
    <property type="nucleotide sequence ID" value="NZ_BMYG01000009.1"/>
</dbReference>
<dbReference type="InterPro" id="IPR036397">
    <property type="entry name" value="RNaseH_sf"/>
</dbReference>
<comment type="caution">
    <text evidence="10">The sequence shown here is derived from an EMBL/GenBank/DDBJ whole genome shotgun (WGS) entry which is preliminary data.</text>
</comment>
<gene>
    <name evidence="10" type="ORF">BTO11_16200</name>
</gene>
<dbReference type="SUPFAM" id="SSF53098">
    <property type="entry name" value="Ribonuclease H-like"/>
    <property type="match status" value="1"/>
</dbReference>
<dbReference type="PANTHER" id="PTHR10322:SF23">
    <property type="entry name" value="DNA POLYMERASE DELTA CATALYTIC SUBUNIT"/>
    <property type="match status" value="1"/>
</dbReference>
<keyword evidence="5 7" id="KW-0238">DNA-binding</keyword>
<keyword evidence="3 7" id="KW-0548">Nucleotidyltransferase</keyword>
<dbReference type="Pfam" id="PF00136">
    <property type="entry name" value="DNA_pol_B"/>
    <property type="match status" value="1"/>
</dbReference>
<dbReference type="Gene3D" id="3.90.1600.10">
    <property type="entry name" value="Palm domain of DNA polymerase"/>
    <property type="match status" value="2"/>
</dbReference>
<evidence type="ECO:0000256" key="2">
    <source>
        <dbReference type="ARBA" id="ARBA00022679"/>
    </source>
</evidence>
<dbReference type="PROSITE" id="PS00116">
    <property type="entry name" value="DNA_POLYMERASE_B"/>
    <property type="match status" value="1"/>
</dbReference>
<dbReference type="GO" id="GO:0045004">
    <property type="term" value="P:DNA replication proofreading"/>
    <property type="evidence" value="ECO:0007669"/>
    <property type="project" value="TreeGrafter"/>
</dbReference>
<comment type="similarity">
    <text evidence="1 7">Belongs to the DNA polymerase type-B family.</text>
</comment>
<dbReference type="NCBIfam" id="NF004421">
    <property type="entry name" value="PRK05762.1-2"/>
    <property type="match status" value="1"/>
</dbReference>
<dbReference type="InterPro" id="IPR023211">
    <property type="entry name" value="DNA_pol_palm_dom_sf"/>
</dbReference>